<dbReference type="EMBL" id="JACIEV010000001">
    <property type="protein sequence ID" value="MBB4152407.1"/>
    <property type="molecule type" value="Genomic_DNA"/>
</dbReference>
<evidence type="ECO:0000256" key="9">
    <source>
        <dbReference type="ARBA" id="ARBA00023136"/>
    </source>
</evidence>
<proteinExistence type="inferred from homology"/>
<dbReference type="GO" id="GO:0015891">
    <property type="term" value="P:siderophore transport"/>
    <property type="evidence" value="ECO:0007669"/>
    <property type="project" value="InterPro"/>
</dbReference>
<evidence type="ECO:0000313" key="13">
    <source>
        <dbReference type="EMBL" id="MBB4152407.1"/>
    </source>
</evidence>
<evidence type="ECO:0000256" key="7">
    <source>
        <dbReference type="ARBA" id="ARBA00022927"/>
    </source>
</evidence>
<evidence type="ECO:0000256" key="10">
    <source>
        <dbReference type="RuleBase" id="RU362123"/>
    </source>
</evidence>
<name>A0A840FA71_9SPHN</name>
<evidence type="ECO:0000256" key="8">
    <source>
        <dbReference type="ARBA" id="ARBA00022989"/>
    </source>
</evidence>
<evidence type="ECO:0000256" key="3">
    <source>
        <dbReference type="ARBA" id="ARBA00022448"/>
    </source>
</evidence>
<dbReference type="PANTHER" id="PTHR33446">
    <property type="entry name" value="PROTEIN TONB-RELATED"/>
    <property type="match status" value="1"/>
</dbReference>
<comment type="function">
    <text evidence="10">Interacts with outer membrane receptor proteins that carry out high-affinity binding and energy dependent uptake into the periplasmic space of specific substrates. It could act to transduce energy from the cytoplasmic membrane to specific energy-requiring processes in the outer membrane, resulting in the release into the periplasm of ligands bound by these outer membrane proteins.</text>
</comment>
<keyword evidence="14" id="KW-1185">Reference proteome</keyword>
<comment type="subcellular location">
    <subcellularLocation>
        <location evidence="1 10">Cell inner membrane</location>
        <topology evidence="1 10">Single-pass membrane protein</topology>
        <orientation evidence="1 10">Periplasmic side</orientation>
    </subcellularLocation>
</comment>
<protein>
    <recommendedName>
        <fullName evidence="10">Protein TonB</fullName>
    </recommendedName>
</protein>
<dbReference type="Proteomes" id="UP000529795">
    <property type="component" value="Unassembled WGS sequence"/>
</dbReference>
<dbReference type="PANTHER" id="PTHR33446:SF2">
    <property type="entry name" value="PROTEIN TONB"/>
    <property type="match status" value="1"/>
</dbReference>
<dbReference type="GO" id="GO:0055085">
    <property type="term" value="P:transmembrane transport"/>
    <property type="evidence" value="ECO:0007669"/>
    <property type="project" value="InterPro"/>
</dbReference>
<keyword evidence="5 10" id="KW-0997">Cell inner membrane</keyword>
<keyword evidence="9 10" id="KW-0472">Membrane</keyword>
<evidence type="ECO:0000259" key="12">
    <source>
        <dbReference type="PROSITE" id="PS52015"/>
    </source>
</evidence>
<keyword evidence="10" id="KW-0735">Signal-anchor</keyword>
<sequence>MYANHHLPPSRFNPAGLGAAIAINAAVVAALIFAAPHVEKFKPSGPISVFTDPLDIPPPPEPQPQPKTPPAEKIFTPVPPLDLPVKPVDAMDTTDTLPPTPPSSDLIGKAEPLPVPVEPPPPPLPALVEPSIDQRYAADLQPMYPPAERRAGREGSVTIRVLIGVDGRVKEAQQVRATSDDFWRATFDRALAKWRFKPGNRGGVPVEAWRTMTLRFVLKDGM</sequence>
<feature type="domain" description="TonB C-terminal" evidence="12">
    <location>
        <begin position="129"/>
        <end position="222"/>
    </location>
</feature>
<organism evidence="13 14">
    <name type="scientific">Sphingomonas jinjuensis</name>
    <dbReference type="NCBI Taxonomy" id="535907"/>
    <lineage>
        <taxon>Bacteria</taxon>
        <taxon>Pseudomonadati</taxon>
        <taxon>Pseudomonadota</taxon>
        <taxon>Alphaproteobacteria</taxon>
        <taxon>Sphingomonadales</taxon>
        <taxon>Sphingomonadaceae</taxon>
        <taxon>Sphingomonas</taxon>
    </lineage>
</organism>
<dbReference type="InterPro" id="IPR051045">
    <property type="entry name" value="TonB-dependent_transducer"/>
</dbReference>
<keyword evidence="8 10" id="KW-1133">Transmembrane helix</keyword>
<dbReference type="InterPro" id="IPR037682">
    <property type="entry name" value="TonB_C"/>
</dbReference>
<feature type="compositionally biased region" description="Pro residues" evidence="11">
    <location>
        <begin position="55"/>
        <end position="69"/>
    </location>
</feature>
<comment type="caution">
    <text evidence="13">The sequence shown here is derived from an EMBL/GenBank/DDBJ whole genome shotgun (WGS) entry which is preliminary data.</text>
</comment>
<evidence type="ECO:0000256" key="5">
    <source>
        <dbReference type="ARBA" id="ARBA00022519"/>
    </source>
</evidence>
<comment type="similarity">
    <text evidence="2 10">Belongs to the TonB family.</text>
</comment>
<accession>A0A840FA71</accession>
<dbReference type="RefSeq" id="WP_183981938.1">
    <property type="nucleotide sequence ID" value="NZ_JACIEV010000001.1"/>
</dbReference>
<dbReference type="GO" id="GO:0030288">
    <property type="term" value="C:outer membrane-bounded periplasmic space"/>
    <property type="evidence" value="ECO:0007669"/>
    <property type="project" value="InterPro"/>
</dbReference>
<dbReference type="NCBIfam" id="TIGR01352">
    <property type="entry name" value="tonB_Cterm"/>
    <property type="match status" value="1"/>
</dbReference>
<dbReference type="SUPFAM" id="SSF74653">
    <property type="entry name" value="TolA/TonB C-terminal domain"/>
    <property type="match status" value="1"/>
</dbReference>
<evidence type="ECO:0000313" key="14">
    <source>
        <dbReference type="Proteomes" id="UP000529795"/>
    </source>
</evidence>
<dbReference type="Gene3D" id="3.30.1150.10">
    <property type="match status" value="1"/>
</dbReference>
<dbReference type="GO" id="GO:0031992">
    <property type="term" value="F:energy transducer activity"/>
    <property type="evidence" value="ECO:0007669"/>
    <property type="project" value="InterPro"/>
</dbReference>
<evidence type="ECO:0000256" key="4">
    <source>
        <dbReference type="ARBA" id="ARBA00022475"/>
    </source>
</evidence>
<evidence type="ECO:0000256" key="2">
    <source>
        <dbReference type="ARBA" id="ARBA00006555"/>
    </source>
</evidence>
<dbReference type="AlphaFoldDB" id="A0A840FA71"/>
<feature type="transmembrane region" description="Helical" evidence="10">
    <location>
        <begin position="15"/>
        <end position="35"/>
    </location>
</feature>
<evidence type="ECO:0000256" key="11">
    <source>
        <dbReference type="SAM" id="MobiDB-lite"/>
    </source>
</evidence>
<gene>
    <name evidence="13" type="ORF">GGQ80_000283</name>
</gene>
<keyword evidence="7 10" id="KW-0653">Protein transport</keyword>
<dbReference type="InterPro" id="IPR003538">
    <property type="entry name" value="TonB"/>
</dbReference>
<feature type="region of interest" description="Disordered" evidence="11">
    <location>
        <begin position="49"/>
        <end position="79"/>
    </location>
</feature>
<dbReference type="Pfam" id="PF03544">
    <property type="entry name" value="TonB_C"/>
    <property type="match status" value="1"/>
</dbReference>
<keyword evidence="3 10" id="KW-0813">Transport</keyword>
<reference evidence="13 14" key="1">
    <citation type="submission" date="2020-08" db="EMBL/GenBank/DDBJ databases">
        <title>Genomic Encyclopedia of Type Strains, Phase IV (KMG-IV): sequencing the most valuable type-strain genomes for metagenomic binning, comparative biology and taxonomic classification.</title>
        <authorList>
            <person name="Goeker M."/>
        </authorList>
    </citation>
    <scope>NUCLEOTIDE SEQUENCE [LARGE SCALE GENOMIC DNA]</scope>
    <source>
        <strain evidence="13 14">YC6723</strain>
    </source>
</reference>
<dbReference type="InterPro" id="IPR006260">
    <property type="entry name" value="TonB/TolA_C"/>
</dbReference>
<keyword evidence="6 10" id="KW-0812">Transmembrane</keyword>
<evidence type="ECO:0000256" key="1">
    <source>
        <dbReference type="ARBA" id="ARBA00004383"/>
    </source>
</evidence>
<keyword evidence="4 10" id="KW-1003">Cell membrane</keyword>
<dbReference type="GO" id="GO:0098797">
    <property type="term" value="C:plasma membrane protein complex"/>
    <property type="evidence" value="ECO:0007669"/>
    <property type="project" value="TreeGrafter"/>
</dbReference>
<evidence type="ECO:0000256" key="6">
    <source>
        <dbReference type="ARBA" id="ARBA00022692"/>
    </source>
</evidence>
<dbReference type="PRINTS" id="PR01374">
    <property type="entry name" value="TONBPROTEIN"/>
</dbReference>
<dbReference type="PROSITE" id="PS52015">
    <property type="entry name" value="TONB_CTD"/>
    <property type="match status" value="1"/>
</dbReference>
<dbReference type="GO" id="GO:0015031">
    <property type="term" value="P:protein transport"/>
    <property type="evidence" value="ECO:0007669"/>
    <property type="project" value="UniProtKB-UniRule"/>
</dbReference>